<sequence>MGLEDFDVNTIDPASIFLAGIPAIRSSYEDVAAPVVDWNECECTPDGPDGYTDLTLKF</sequence>
<proteinExistence type="predicted"/>
<gene>
    <name evidence="1" type="ORF">S12H4_33743</name>
</gene>
<reference evidence="1" key="1">
    <citation type="journal article" date="2014" name="Front. Microbiol.">
        <title>High frequency of phylogenetically diverse reductive dehalogenase-homologous genes in deep subseafloor sedimentary metagenomes.</title>
        <authorList>
            <person name="Kawai M."/>
            <person name="Futagami T."/>
            <person name="Toyoda A."/>
            <person name="Takaki Y."/>
            <person name="Nishi S."/>
            <person name="Hori S."/>
            <person name="Arai W."/>
            <person name="Tsubouchi T."/>
            <person name="Morono Y."/>
            <person name="Uchiyama I."/>
            <person name="Ito T."/>
            <person name="Fujiyama A."/>
            <person name="Inagaki F."/>
            <person name="Takami H."/>
        </authorList>
    </citation>
    <scope>NUCLEOTIDE SEQUENCE</scope>
    <source>
        <strain evidence="1">Expedition CK06-06</strain>
    </source>
</reference>
<dbReference type="EMBL" id="BARW01019915">
    <property type="protein sequence ID" value="GAJ00697.1"/>
    <property type="molecule type" value="Genomic_DNA"/>
</dbReference>
<protein>
    <submittedName>
        <fullName evidence="1">Uncharacterized protein</fullName>
    </submittedName>
</protein>
<comment type="caution">
    <text evidence="1">The sequence shown here is derived from an EMBL/GenBank/DDBJ whole genome shotgun (WGS) entry which is preliminary data.</text>
</comment>
<evidence type="ECO:0000313" key="1">
    <source>
        <dbReference type="EMBL" id="GAJ00697.1"/>
    </source>
</evidence>
<organism evidence="1">
    <name type="scientific">marine sediment metagenome</name>
    <dbReference type="NCBI Taxonomy" id="412755"/>
    <lineage>
        <taxon>unclassified sequences</taxon>
        <taxon>metagenomes</taxon>
        <taxon>ecological metagenomes</taxon>
    </lineage>
</organism>
<accession>X1UAS1</accession>
<name>X1UAS1_9ZZZZ</name>
<feature type="non-terminal residue" evidence="1">
    <location>
        <position position="58"/>
    </location>
</feature>
<dbReference type="AlphaFoldDB" id="X1UAS1"/>